<dbReference type="Gene3D" id="2.30.110.10">
    <property type="entry name" value="Electron Transport, Fmn-binding Protein, Chain A"/>
    <property type="match status" value="1"/>
</dbReference>
<dbReference type="GO" id="GO:0070967">
    <property type="term" value="F:coenzyme F420 binding"/>
    <property type="evidence" value="ECO:0007669"/>
    <property type="project" value="TreeGrafter"/>
</dbReference>
<dbReference type="PANTHER" id="PTHR39428">
    <property type="entry name" value="F420H(2)-DEPENDENT QUINONE REDUCTASE RV1261C"/>
    <property type="match status" value="1"/>
</dbReference>
<keyword evidence="4" id="KW-1185">Reference proteome</keyword>
<accession>A0A1M7A8F8</accession>
<reference evidence="3 4" key="1">
    <citation type="submission" date="2016-11" db="EMBL/GenBank/DDBJ databases">
        <authorList>
            <person name="Jaros S."/>
            <person name="Januszkiewicz K."/>
            <person name="Wedrychowicz H."/>
        </authorList>
    </citation>
    <scope>NUCLEOTIDE SEQUENCE [LARGE SCALE GENOMIC DNA]</scope>
    <source>
        <strain evidence="3 4">DSM 43832</strain>
    </source>
</reference>
<evidence type="ECO:0000256" key="2">
    <source>
        <dbReference type="ARBA" id="ARBA00049106"/>
    </source>
</evidence>
<dbReference type="SUPFAM" id="SSF50475">
    <property type="entry name" value="FMN-binding split barrel"/>
    <property type="match status" value="1"/>
</dbReference>
<evidence type="ECO:0000313" key="3">
    <source>
        <dbReference type="EMBL" id="SHL38908.1"/>
    </source>
</evidence>
<dbReference type="Pfam" id="PF04075">
    <property type="entry name" value="F420H2_quin_red"/>
    <property type="match status" value="1"/>
</dbReference>
<dbReference type="AlphaFoldDB" id="A0A1M7A8F8"/>
<protein>
    <submittedName>
        <fullName evidence="3">Deazaflavin-dependent oxidoreductase, nitroreductase family</fullName>
    </submittedName>
</protein>
<dbReference type="InterPro" id="IPR004378">
    <property type="entry name" value="F420H2_quin_Rdtase"/>
</dbReference>
<dbReference type="GO" id="GO:0005886">
    <property type="term" value="C:plasma membrane"/>
    <property type="evidence" value="ECO:0007669"/>
    <property type="project" value="TreeGrafter"/>
</dbReference>
<evidence type="ECO:0000313" key="4">
    <source>
        <dbReference type="Proteomes" id="UP000184363"/>
    </source>
</evidence>
<dbReference type="Proteomes" id="UP000184363">
    <property type="component" value="Unassembled WGS sequence"/>
</dbReference>
<dbReference type="EMBL" id="FRAP01000026">
    <property type="protein sequence ID" value="SHL38908.1"/>
    <property type="molecule type" value="Genomic_DNA"/>
</dbReference>
<evidence type="ECO:0000256" key="1">
    <source>
        <dbReference type="ARBA" id="ARBA00008710"/>
    </source>
</evidence>
<dbReference type="PANTHER" id="PTHR39428:SF1">
    <property type="entry name" value="F420H(2)-DEPENDENT QUINONE REDUCTASE RV1261C"/>
    <property type="match status" value="1"/>
</dbReference>
<dbReference type="GO" id="GO:0016491">
    <property type="term" value="F:oxidoreductase activity"/>
    <property type="evidence" value="ECO:0007669"/>
    <property type="project" value="InterPro"/>
</dbReference>
<dbReference type="STRING" id="1848.SAMN05443637_12671"/>
<sequence>MWLVPHDALLKAMNGVHRLVLTATGGKLGWAAIGMPVLELTTIGRKSGQPRTVMLTSPLKEGDEYVLVASRGGDDRHPAWFLNLRENPDVEVSLKGGPRGRWIARVATPEERARLWPQVTAKHAQYGRYQKRTNREIPLVLVRPAPVS</sequence>
<proteinExistence type="inferred from homology"/>
<name>A0A1M7A8F8_PSETH</name>
<gene>
    <name evidence="3" type="ORF">SAMN05443637_12671</name>
</gene>
<dbReference type="NCBIfam" id="TIGR00026">
    <property type="entry name" value="hi_GC_TIGR00026"/>
    <property type="match status" value="1"/>
</dbReference>
<comment type="similarity">
    <text evidence="1">Belongs to the F420H(2)-dependent quinone reductase family.</text>
</comment>
<dbReference type="InterPro" id="IPR012349">
    <property type="entry name" value="Split_barrel_FMN-bd"/>
</dbReference>
<organism evidence="3 4">
    <name type="scientific">Pseudonocardia thermophila</name>
    <dbReference type="NCBI Taxonomy" id="1848"/>
    <lineage>
        <taxon>Bacteria</taxon>
        <taxon>Bacillati</taxon>
        <taxon>Actinomycetota</taxon>
        <taxon>Actinomycetes</taxon>
        <taxon>Pseudonocardiales</taxon>
        <taxon>Pseudonocardiaceae</taxon>
        <taxon>Pseudonocardia</taxon>
    </lineage>
</organism>
<comment type="catalytic activity">
    <reaction evidence="2">
        <text>oxidized coenzyme F420-(gamma-L-Glu)(n) + a quinol + H(+) = reduced coenzyme F420-(gamma-L-Glu)(n) + a quinone</text>
        <dbReference type="Rhea" id="RHEA:39663"/>
        <dbReference type="Rhea" id="RHEA-COMP:12939"/>
        <dbReference type="Rhea" id="RHEA-COMP:14378"/>
        <dbReference type="ChEBI" id="CHEBI:15378"/>
        <dbReference type="ChEBI" id="CHEBI:24646"/>
        <dbReference type="ChEBI" id="CHEBI:132124"/>
        <dbReference type="ChEBI" id="CHEBI:133980"/>
        <dbReference type="ChEBI" id="CHEBI:139511"/>
    </reaction>
</comment>